<protein>
    <recommendedName>
        <fullName evidence="3">Sulfur carrier protein FdhD</fullName>
    </recommendedName>
</protein>
<comment type="subcellular location">
    <subcellularLocation>
        <location evidence="3">Cytoplasm</location>
    </subcellularLocation>
</comment>
<dbReference type="Proteomes" id="UP000677537">
    <property type="component" value="Unassembled WGS sequence"/>
</dbReference>
<accession>A0A940S6D1</accession>
<sequence>MPLPPTSWQPVSRSVESLIIGADGAARPGLRAVPEEVPVSLVYSSVPFAVMMLTPSDLEDFAYGFSLTEGIVTGAEGIREVEVGQEARGLRLDIRLAPSALTQHLARRRSIAGRTGCGLCGIEELDQMPQAVRPEGAAPAIDMPAIRRALLSLERHQPLNDETRAVHAAAFAGADGTLRAVREDVGRHNALDKLAGALMRGRVRAAEGFVIVTSRCSFELVEKAASIGARTLVAISAPTALALDRARALDMNLVAVARRDTVAVFHGMERVRDGVAG</sequence>
<evidence type="ECO:0000256" key="1">
    <source>
        <dbReference type="ARBA" id="ARBA00022490"/>
    </source>
</evidence>
<evidence type="ECO:0000313" key="5">
    <source>
        <dbReference type="Proteomes" id="UP000677537"/>
    </source>
</evidence>
<dbReference type="HAMAP" id="MF_00187">
    <property type="entry name" value="FdhD"/>
    <property type="match status" value="1"/>
</dbReference>
<dbReference type="PANTHER" id="PTHR30592">
    <property type="entry name" value="FORMATE DEHYDROGENASE"/>
    <property type="match status" value="1"/>
</dbReference>
<dbReference type="GO" id="GO:0006777">
    <property type="term" value="P:Mo-molybdopterin cofactor biosynthetic process"/>
    <property type="evidence" value="ECO:0007669"/>
    <property type="project" value="UniProtKB-UniRule"/>
</dbReference>
<dbReference type="PANTHER" id="PTHR30592:SF1">
    <property type="entry name" value="SULFUR CARRIER PROTEIN FDHD"/>
    <property type="match status" value="1"/>
</dbReference>
<feature type="active site" description="Cysteine persulfide intermediate" evidence="3">
    <location>
        <position position="117"/>
    </location>
</feature>
<keyword evidence="5" id="KW-1185">Reference proteome</keyword>
<dbReference type="GO" id="GO:0016783">
    <property type="term" value="F:sulfurtransferase activity"/>
    <property type="evidence" value="ECO:0007669"/>
    <property type="project" value="InterPro"/>
</dbReference>
<dbReference type="Gene3D" id="3.40.140.10">
    <property type="entry name" value="Cytidine Deaminase, domain 2"/>
    <property type="match status" value="1"/>
</dbReference>
<comment type="similarity">
    <text evidence="3">Belongs to the FdhD family.</text>
</comment>
<name>A0A940S6D1_9PROT</name>
<comment type="function">
    <text evidence="3">Required for formate dehydrogenase (FDH) activity. Acts as a sulfur carrier protein that transfers sulfur from IscS to the molybdenum cofactor prior to its insertion into FDH.</text>
</comment>
<dbReference type="InterPro" id="IPR003786">
    <property type="entry name" value="FdhD"/>
</dbReference>
<organism evidence="4 5">
    <name type="scientific">Roseomonas indoligenes</name>
    <dbReference type="NCBI Taxonomy" id="2820811"/>
    <lineage>
        <taxon>Bacteria</taxon>
        <taxon>Pseudomonadati</taxon>
        <taxon>Pseudomonadota</taxon>
        <taxon>Alphaproteobacteria</taxon>
        <taxon>Acetobacterales</taxon>
        <taxon>Roseomonadaceae</taxon>
        <taxon>Roseomonas</taxon>
    </lineage>
</organism>
<dbReference type="InterPro" id="IPR016193">
    <property type="entry name" value="Cytidine_deaminase-like"/>
</dbReference>
<gene>
    <name evidence="3 4" type="primary">fdhD</name>
    <name evidence="4" type="ORF">J5Y10_03930</name>
</gene>
<evidence type="ECO:0000256" key="3">
    <source>
        <dbReference type="HAMAP-Rule" id="MF_00187"/>
    </source>
</evidence>
<dbReference type="RefSeq" id="WP_209370898.1">
    <property type="nucleotide sequence ID" value="NZ_JAGIZA010000002.1"/>
</dbReference>
<dbReference type="NCBIfam" id="TIGR00129">
    <property type="entry name" value="fdhD_narQ"/>
    <property type="match status" value="1"/>
</dbReference>
<dbReference type="GO" id="GO:0097163">
    <property type="term" value="F:sulfur carrier activity"/>
    <property type="evidence" value="ECO:0007669"/>
    <property type="project" value="UniProtKB-UniRule"/>
</dbReference>
<evidence type="ECO:0000313" key="4">
    <source>
        <dbReference type="EMBL" id="MBP0491922.1"/>
    </source>
</evidence>
<reference evidence="4" key="1">
    <citation type="submission" date="2021-03" db="EMBL/GenBank/DDBJ databases">
        <authorList>
            <person name="So Y."/>
        </authorList>
    </citation>
    <scope>NUCLEOTIDE SEQUENCE</scope>
    <source>
        <strain evidence="4">SG15</strain>
    </source>
</reference>
<dbReference type="EMBL" id="JAGIZA010000002">
    <property type="protein sequence ID" value="MBP0491922.1"/>
    <property type="molecule type" value="Genomic_DNA"/>
</dbReference>
<dbReference type="AlphaFoldDB" id="A0A940S6D1"/>
<comment type="caution">
    <text evidence="4">The sequence shown here is derived from an EMBL/GenBank/DDBJ whole genome shotgun (WGS) entry which is preliminary data.</text>
</comment>
<evidence type="ECO:0000256" key="2">
    <source>
        <dbReference type="ARBA" id="ARBA00023150"/>
    </source>
</evidence>
<keyword evidence="1 3" id="KW-0963">Cytoplasm</keyword>
<keyword evidence="2 3" id="KW-0501">Molybdenum cofactor biosynthesis</keyword>
<dbReference type="Pfam" id="PF02634">
    <property type="entry name" value="FdhD-NarQ"/>
    <property type="match status" value="1"/>
</dbReference>
<dbReference type="GO" id="GO:0005737">
    <property type="term" value="C:cytoplasm"/>
    <property type="evidence" value="ECO:0007669"/>
    <property type="project" value="UniProtKB-SubCell"/>
</dbReference>
<dbReference type="SUPFAM" id="SSF53927">
    <property type="entry name" value="Cytidine deaminase-like"/>
    <property type="match status" value="1"/>
</dbReference>
<dbReference type="Gene3D" id="3.10.20.10">
    <property type="match status" value="1"/>
</dbReference>
<comment type="caution">
    <text evidence="3">Lacks conserved residue(s) required for the propagation of feature annotation.</text>
</comment>
<proteinExistence type="inferred from homology"/>
<dbReference type="PIRSF" id="PIRSF015626">
    <property type="entry name" value="FdhD"/>
    <property type="match status" value="1"/>
</dbReference>